<proteinExistence type="predicted"/>
<reference evidence="1 2" key="1">
    <citation type="submission" date="2016-05" db="EMBL/GenBank/DDBJ databases">
        <title>Complete Genome and Methylome Analysis of Psychrotrophic Bacterial Isolates from Antarctic Lake Untersee.</title>
        <authorList>
            <person name="Fomenkov A."/>
            <person name="Akimov V.N."/>
            <person name="Vasilyeva L.V."/>
            <person name="Andersen D."/>
            <person name="Vincze T."/>
            <person name="Roberts R.J."/>
        </authorList>
    </citation>
    <scope>NUCLEOTIDE SEQUENCE [LARGE SCALE GENOMIC DNA]</scope>
    <source>
        <strain evidence="1 2">U14-5</strain>
        <plasmid evidence="1 2">unnamed2</plasmid>
    </source>
</reference>
<dbReference type="EMBL" id="CP015609">
    <property type="protein sequence ID" value="APT48401.1"/>
    <property type="molecule type" value="Genomic_DNA"/>
</dbReference>
<dbReference type="AlphaFoldDB" id="A0A1L6ZPF5"/>
<dbReference type="Proteomes" id="UP000185426">
    <property type="component" value="Plasmid unnamed2"/>
</dbReference>
<protein>
    <submittedName>
        <fullName evidence="1">Uncharacterized protein</fullName>
    </submittedName>
</protein>
<sequence length="141" mass="15479">MTGWGINVAKCERQKMTETEVVAAVGTPHQGEANRLADTLVCWAQDWRAKGGGTGTQTLKYRLRMPGWPAELVRQVAVDVRDRHREAPIGFVAIEVGFEHKGAFNPVPGARGYGHDEGLLIVPGDDPQAITFIFQRDCHGD</sequence>
<accession>A0A1L6ZPF5</accession>
<organism evidence="1 2">
    <name type="scientific">Bacillus safensis</name>
    <dbReference type="NCBI Taxonomy" id="561879"/>
    <lineage>
        <taxon>Bacteria</taxon>
        <taxon>Bacillati</taxon>
        <taxon>Bacillota</taxon>
        <taxon>Bacilli</taxon>
        <taxon>Bacillales</taxon>
        <taxon>Bacillaceae</taxon>
        <taxon>Bacillus</taxon>
    </lineage>
</organism>
<name>A0A1L6ZPF5_BACIA</name>
<evidence type="ECO:0000313" key="2">
    <source>
        <dbReference type="Proteomes" id="UP000185426"/>
    </source>
</evidence>
<evidence type="ECO:0000313" key="1">
    <source>
        <dbReference type="EMBL" id="APT48401.1"/>
    </source>
</evidence>
<keyword evidence="1" id="KW-0614">Plasmid</keyword>
<geneLocation type="plasmid" evidence="1 2">
    <name>unnamed2</name>
</geneLocation>
<gene>
    <name evidence="1" type="ORF">BSA145_21275</name>
</gene>